<dbReference type="InterPro" id="IPR029753">
    <property type="entry name" value="D-isomer_DH_CS"/>
</dbReference>
<gene>
    <name evidence="7" type="ORF">HMPREF1060_00527</name>
</gene>
<dbReference type="SUPFAM" id="SSF52283">
    <property type="entry name" value="Formate/glycerate dehydrogenase catalytic domain-like"/>
    <property type="match status" value="1"/>
</dbReference>
<dbReference type="PROSITE" id="PS00670">
    <property type="entry name" value="D_2_HYDROXYACID_DH_2"/>
    <property type="match status" value="1"/>
</dbReference>
<evidence type="ECO:0000259" key="5">
    <source>
        <dbReference type="Pfam" id="PF00389"/>
    </source>
</evidence>
<dbReference type="HOGENOM" id="CLU_019796_1_1_10"/>
<feature type="domain" description="D-isomer specific 2-hydroxyacid dehydrogenase catalytic" evidence="5">
    <location>
        <begin position="6"/>
        <end position="330"/>
    </location>
</feature>
<dbReference type="Pfam" id="PF02826">
    <property type="entry name" value="2-Hacid_dh_C"/>
    <property type="match status" value="1"/>
</dbReference>
<dbReference type="GO" id="GO:0008720">
    <property type="term" value="F:D-lactate dehydrogenase (NAD+) activity"/>
    <property type="evidence" value="ECO:0007669"/>
    <property type="project" value="TreeGrafter"/>
</dbReference>
<protein>
    <recommendedName>
        <fullName evidence="9">D-lactate dehydrogenase</fullName>
    </recommendedName>
</protein>
<dbReference type="SUPFAM" id="SSF51735">
    <property type="entry name" value="NAD(P)-binding Rossmann-fold domains"/>
    <property type="match status" value="1"/>
</dbReference>
<reference evidence="7 8" key="1">
    <citation type="submission" date="2012-02" db="EMBL/GenBank/DDBJ databases">
        <title>The Genome Sequence of Parabacteroides merdae CL03T12C32.</title>
        <authorList>
            <consortium name="The Broad Institute Genome Sequencing Platform"/>
            <person name="Earl A."/>
            <person name="Ward D."/>
            <person name="Feldgarden M."/>
            <person name="Gevers D."/>
            <person name="Zitomersky N.L."/>
            <person name="Coyne M.J."/>
            <person name="Comstock L.E."/>
            <person name="Young S.K."/>
            <person name="Zeng Q."/>
            <person name="Gargeya S."/>
            <person name="Fitzgerald M."/>
            <person name="Haas B."/>
            <person name="Abouelleil A."/>
            <person name="Alvarado L."/>
            <person name="Arachchi H.M."/>
            <person name="Berlin A."/>
            <person name="Chapman S.B."/>
            <person name="Gearin G."/>
            <person name="Goldberg J."/>
            <person name="Griggs A."/>
            <person name="Gujja S."/>
            <person name="Hansen M."/>
            <person name="Heiman D."/>
            <person name="Howarth C."/>
            <person name="Larimer J."/>
            <person name="Lui A."/>
            <person name="MacDonald P.J.P."/>
            <person name="McCowen C."/>
            <person name="Montmayeur A."/>
            <person name="Murphy C."/>
            <person name="Neiman D."/>
            <person name="Pearson M."/>
            <person name="Priest M."/>
            <person name="Roberts A."/>
            <person name="Saif S."/>
            <person name="Shea T."/>
            <person name="Sisk P."/>
            <person name="Stolte C."/>
            <person name="Sykes S."/>
            <person name="Wortman J."/>
            <person name="Nusbaum C."/>
            <person name="Birren B."/>
        </authorList>
    </citation>
    <scope>NUCLEOTIDE SEQUENCE [LARGE SCALE GENOMIC DNA]</scope>
    <source>
        <strain evidence="7 8">CL03T12C32</strain>
    </source>
</reference>
<evidence type="ECO:0000256" key="1">
    <source>
        <dbReference type="ARBA" id="ARBA00005854"/>
    </source>
</evidence>
<proteinExistence type="inferred from homology"/>
<dbReference type="Pfam" id="PF00389">
    <property type="entry name" value="2-Hacid_dh"/>
    <property type="match status" value="1"/>
</dbReference>
<dbReference type="InterPro" id="IPR036291">
    <property type="entry name" value="NAD(P)-bd_dom_sf"/>
</dbReference>
<dbReference type="AlphaFoldDB" id="K5ZJJ3"/>
<dbReference type="InterPro" id="IPR006140">
    <property type="entry name" value="D-isomer_DH_NAD-bd"/>
</dbReference>
<evidence type="ECO:0000256" key="3">
    <source>
        <dbReference type="ARBA" id="ARBA00023027"/>
    </source>
</evidence>
<dbReference type="Proteomes" id="UP000006271">
    <property type="component" value="Unassembled WGS sequence"/>
</dbReference>
<dbReference type="PANTHER" id="PTHR43026">
    <property type="entry name" value="2-HYDROXYACID DEHYDROGENASE HOMOLOG 1-RELATED"/>
    <property type="match status" value="1"/>
</dbReference>
<accession>K5ZJJ3</accession>
<dbReference type="InterPro" id="IPR058205">
    <property type="entry name" value="D-LDH-like"/>
</dbReference>
<dbReference type="PROSITE" id="PS00671">
    <property type="entry name" value="D_2_HYDROXYACID_DH_3"/>
    <property type="match status" value="1"/>
</dbReference>
<dbReference type="GO" id="GO:0051287">
    <property type="term" value="F:NAD binding"/>
    <property type="evidence" value="ECO:0007669"/>
    <property type="project" value="InterPro"/>
</dbReference>
<dbReference type="FunFam" id="3.40.50.720:FF:000292">
    <property type="entry name" value="Putative D-lactate dehydrogenase"/>
    <property type="match status" value="1"/>
</dbReference>
<evidence type="ECO:0000259" key="6">
    <source>
        <dbReference type="Pfam" id="PF02826"/>
    </source>
</evidence>
<name>K5ZJJ3_9BACT</name>
<evidence type="ECO:0000313" key="7">
    <source>
        <dbReference type="EMBL" id="EKN15889.1"/>
    </source>
</evidence>
<evidence type="ECO:0000256" key="4">
    <source>
        <dbReference type="RuleBase" id="RU003719"/>
    </source>
</evidence>
<evidence type="ECO:0000256" key="2">
    <source>
        <dbReference type="ARBA" id="ARBA00023002"/>
    </source>
</evidence>
<dbReference type="PANTHER" id="PTHR43026:SF1">
    <property type="entry name" value="2-HYDROXYACID DEHYDROGENASE HOMOLOG 1-RELATED"/>
    <property type="match status" value="1"/>
</dbReference>
<comment type="caution">
    <text evidence="7">The sequence shown here is derived from an EMBL/GenBank/DDBJ whole genome shotgun (WGS) entry which is preliminary data.</text>
</comment>
<organism evidence="7 8">
    <name type="scientific">Parabacteroides merdae CL03T12C32</name>
    <dbReference type="NCBI Taxonomy" id="999420"/>
    <lineage>
        <taxon>Bacteria</taxon>
        <taxon>Pseudomonadati</taxon>
        <taxon>Bacteroidota</taxon>
        <taxon>Bacteroidia</taxon>
        <taxon>Bacteroidales</taxon>
        <taxon>Tannerellaceae</taxon>
        <taxon>Parabacteroides</taxon>
    </lineage>
</organism>
<dbReference type="Gene3D" id="3.40.50.720">
    <property type="entry name" value="NAD(P)-binding Rossmann-like Domain"/>
    <property type="match status" value="2"/>
</dbReference>
<evidence type="ECO:0008006" key="9">
    <source>
        <dbReference type="Google" id="ProtNLM"/>
    </source>
</evidence>
<dbReference type="InterPro" id="IPR006139">
    <property type="entry name" value="D-isomer_2_OHA_DH_cat_dom"/>
</dbReference>
<dbReference type="CDD" id="cd12183">
    <property type="entry name" value="LDH_like_2"/>
    <property type="match status" value="1"/>
</dbReference>
<keyword evidence="3" id="KW-0520">NAD</keyword>
<keyword evidence="2 4" id="KW-0560">Oxidoreductase</keyword>
<feature type="domain" description="D-isomer specific 2-hydroxyacid dehydrogenase NAD-binding" evidence="6">
    <location>
        <begin position="111"/>
        <end position="299"/>
    </location>
</feature>
<comment type="similarity">
    <text evidence="1 4">Belongs to the D-isomer specific 2-hydroxyacid dehydrogenase family.</text>
</comment>
<evidence type="ECO:0000313" key="8">
    <source>
        <dbReference type="Proteomes" id="UP000006271"/>
    </source>
</evidence>
<sequence>MAYKIAFFGAKPYDIASFDKVNEKYNYDIRYYKGHLNPNNVVLTQDTDAVCIFVNDTADAAVIDAMVDNGVKLLALRCAGFNNVDLKAAKGKLPVVRVPAYSPYAVAEYSLALMLSLNRKIHRAYWRTRDGNFSLNGLMGFDMHGKTIGIIGTGKIAKILIRLLKGFGMRILAYDLYPDMKFAGEEGISYVSLDELYRESDIISLHCPLTDQTKYMIDKDSIDKMKKGVMIINTGRGQLINTNDLIEGLKEKKIAAAGLDVYEEEGEYFYEDKSDKIIDDDVLARLLSFNNVIVTSHQAFFTKEALHNIAETTLQNIEDFRCHRPLVNEVIL</sequence>
<dbReference type="RefSeq" id="WP_005642895.1">
    <property type="nucleotide sequence ID" value="NZ_CAXUBW010000017.1"/>
</dbReference>
<dbReference type="EMBL" id="AGZQ01000002">
    <property type="protein sequence ID" value="EKN15889.1"/>
    <property type="molecule type" value="Genomic_DNA"/>
</dbReference>